<protein>
    <recommendedName>
        <fullName evidence="5">HTH lysR-type domain-containing protein</fullName>
    </recommendedName>
</protein>
<evidence type="ECO:0000313" key="6">
    <source>
        <dbReference type="EMBL" id="KXI27446.1"/>
    </source>
</evidence>
<dbReference type="PANTHER" id="PTHR30537:SF74">
    <property type="entry name" value="HTH-TYPE TRANSCRIPTIONAL REGULATOR TRPI"/>
    <property type="match status" value="1"/>
</dbReference>
<dbReference type="PRINTS" id="PR00039">
    <property type="entry name" value="HTHLYSR"/>
</dbReference>
<comment type="similarity">
    <text evidence="1">Belongs to the LysR transcriptional regulatory family.</text>
</comment>
<dbReference type="InterPro" id="IPR000847">
    <property type="entry name" value="LysR_HTH_N"/>
</dbReference>
<dbReference type="RefSeq" id="WP_068380941.1">
    <property type="nucleotide sequence ID" value="NZ_LSNE01000011.1"/>
</dbReference>
<reference evidence="7" key="1">
    <citation type="submission" date="2016-02" db="EMBL/GenBank/DDBJ databases">
        <authorList>
            <person name="Schultz-Johansen M."/>
            <person name="Glaring M.A."/>
            <person name="Bech P.K."/>
            <person name="Stougaard P."/>
        </authorList>
    </citation>
    <scope>NUCLEOTIDE SEQUENCE [LARGE SCALE GENOMIC DNA]</scope>
    <source>
        <strain evidence="7">S66</strain>
    </source>
</reference>
<evidence type="ECO:0000313" key="7">
    <source>
        <dbReference type="Proteomes" id="UP000070299"/>
    </source>
</evidence>
<gene>
    <name evidence="6" type="ORF">AX660_22285</name>
</gene>
<name>A0A148KMB1_9ALTE</name>
<dbReference type="Pfam" id="PF03466">
    <property type="entry name" value="LysR_substrate"/>
    <property type="match status" value="1"/>
</dbReference>
<keyword evidence="2" id="KW-0805">Transcription regulation</keyword>
<keyword evidence="7" id="KW-1185">Reference proteome</keyword>
<dbReference type="Gene3D" id="1.10.10.10">
    <property type="entry name" value="Winged helix-like DNA-binding domain superfamily/Winged helix DNA-binding domain"/>
    <property type="match status" value="1"/>
</dbReference>
<dbReference type="Pfam" id="PF00126">
    <property type="entry name" value="HTH_1"/>
    <property type="match status" value="1"/>
</dbReference>
<dbReference type="EMBL" id="LSNE01000011">
    <property type="protein sequence ID" value="KXI27446.1"/>
    <property type="molecule type" value="Genomic_DNA"/>
</dbReference>
<evidence type="ECO:0000256" key="3">
    <source>
        <dbReference type="ARBA" id="ARBA00023125"/>
    </source>
</evidence>
<comment type="caution">
    <text evidence="6">The sequence shown here is derived from an EMBL/GenBank/DDBJ whole genome shotgun (WGS) entry which is preliminary data.</text>
</comment>
<proteinExistence type="inferred from homology"/>
<keyword evidence="4" id="KW-0804">Transcription</keyword>
<dbReference type="InterPro" id="IPR036388">
    <property type="entry name" value="WH-like_DNA-bd_sf"/>
</dbReference>
<dbReference type="PANTHER" id="PTHR30537">
    <property type="entry name" value="HTH-TYPE TRANSCRIPTIONAL REGULATOR"/>
    <property type="match status" value="1"/>
</dbReference>
<dbReference type="GO" id="GO:0043565">
    <property type="term" value="F:sequence-specific DNA binding"/>
    <property type="evidence" value="ECO:0007669"/>
    <property type="project" value="TreeGrafter"/>
</dbReference>
<dbReference type="OrthoDB" id="5526340at2"/>
<dbReference type="GO" id="GO:0006351">
    <property type="term" value="P:DNA-templated transcription"/>
    <property type="evidence" value="ECO:0007669"/>
    <property type="project" value="TreeGrafter"/>
</dbReference>
<evidence type="ECO:0000256" key="4">
    <source>
        <dbReference type="ARBA" id="ARBA00023163"/>
    </source>
</evidence>
<dbReference type="InterPro" id="IPR058163">
    <property type="entry name" value="LysR-type_TF_proteobact-type"/>
</dbReference>
<dbReference type="Gene3D" id="3.40.190.10">
    <property type="entry name" value="Periplasmic binding protein-like II"/>
    <property type="match status" value="2"/>
</dbReference>
<organism evidence="6 7">
    <name type="scientific">Paraglaciecola hydrolytica</name>
    <dbReference type="NCBI Taxonomy" id="1799789"/>
    <lineage>
        <taxon>Bacteria</taxon>
        <taxon>Pseudomonadati</taxon>
        <taxon>Pseudomonadota</taxon>
        <taxon>Gammaproteobacteria</taxon>
        <taxon>Alteromonadales</taxon>
        <taxon>Alteromonadaceae</taxon>
        <taxon>Paraglaciecola</taxon>
    </lineage>
</organism>
<dbReference type="PROSITE" id="PS50931">
    <property type="entry name" value="HTH_LYSR"/>
    <property type="match status" value="1"/>
</dbReference>
<dbReference type="GO" id="GO:0003700">
    <property type="term" value="F:DNA-binding transcription factor activity"/>
    <property type="evidence" value="ECO:0007669"/>
    <property type="project" value="InterPro"/>
</dbReference>
<dbReference type="InterPro" id="IPR005119">
    <property type="entry name" value="LysR_subst-bd"/>
</dbReference>
<dbReference type="InterPro" id="IPR036390">
    <property type="entry name" value="WH_DNA-bd_sf"/>
</dbReference>
<evidence type="ECO:0000259" key="5">
    <source>
        <dbReference type="PROSITE" id="PS50931"/>
    </source>
</evidence>
<evidence type="ECO:0000256" key="1">
    <source>
        <dbReference type="ARBA" id="ARBA00009437"/>
    </source>
</evidence>
<dbReference type="SUPFAM" id="SSF46785">
    <property type="entry name" value="Winged helix' DNA-binding domain"/>
    <property type="match status" value="1"/>
</dbReference>
<accession>A0A148KMB1</accession>
<dbReference type="STRING" id="1799789.AX660_22285"/>
<dbReference type="AlphaFoldDB" id="A0A148KMB1"/>
<sequence>MDKRLRSLALLRCFEASARLQSYSAAAVELAITQAAVSQQIRNLEEQLAVQLFAREGRKMRLTKAGGTLFTAVCEAFTTLSTAFNSIQTESLGGVLTVTASPSFCSRWLVPRLWKFSALHPDIVVRALASPQYEELRHSDIDVAIRQGDNFVTKVHQELLLVDPVFPVCSPQIAKQVQLSSPHCICDMQLVEAINPGLFSWRNWFEKAQVTMQPGKLSWIEVTTWEMGINAVLSGHGICLSAASMVQDMLDNGVLVKPFTVQLEPGLKFSLLYDEESPRLTRILAFRQWLKSEINRGMTPATKQVSK</sequence>
<evidence type="ECO:0000256" key="2">
    <source>
        <dbReference type="ARBA" id="ARBA00023015"/>
    </source>
</evidence>
<keyword evidence="3" id="KW-0238">DNA-binding</keyword>
<dbReference type="Proteomes" id="UP000070299">
    <property type="component" value="Unassembled WGS sequence"/>
</dbReference>
<dbReference type="SUPFAM" id="SSF53850">
    <property type="entry name" value="Periplasmic binding protein-like II"/>
    <property type="match status" value="1"/>
</dbReference>
<feature type="domain" description="HTH lysR-type" evidence="5">
    <location>
        <begin position="1"/>
        <end position="63"/>
    </location>
</feature>